<dbReference type="OrthoDB" id="1937290at2759"/>
<reference evidence="3 4" key="1">
    <citation type="submission" date="2019-07" db="EMBL/GenBank/DDBJ databases">
        <title>De Novo Assembly of kiwifruit Actinidia rufa.</title>
        <authorList>
            <person name="Sugita-Konishi S."/>
            <person name="Sato K."/>
            <person name="Mori E."/>
            <person name="Abe Y."/>
            <person name="Kisaki G."/>
            <person name="Hamano K."/>
            <person name="Suezawa K."/>
            <person name="Otani M."/>
            <person name="Fukuda T."/>
            <person name="Manabe T."/>
            <person name="Gomi K."/>
            <person name="Tabuchi M."/>
            <person name="Akimitsu K."/>
            <person name="Kataoka I."/>
        </authorList>
    </citation>
    <scope>NUCLEOTIDE SEQUENCE [LARGE SCALE GENOMIC DNA]</scope>
    <source>
        <strain evidence="4">cv. Fuchu</strain>
    </source>
</reference>
<evidence type="ECO:0000256" key="1">
    <source>
        <dbReference type="SAM" id="MobiDB-lite"/>
    </source>
</evidence>
<protein>
    <recommendedName>
        <fullName evidence="2">DUF659 domain-containing protein</fullName>
    </recommendedName>
</protein>
<dbReference type="PANTHER" id="PTHR32166">
    <property type="entry name" value="OSJNBA0013A04.12 PROTEIN"/>
    <property type="match status" value="1"/>
</dbReference>
<dbReference type="InterPro" id="IPR012337">
    <property type="entry name" value="RNaseH-like_sf"/>
</dbReference>
<dbReference type="Proteomes" id="UP000585474">
    <property type="component" value="Unassembled WGS sequence"/>
</dbReference>
<accession>A0A7J0H471</accession>
<dbReference type="EMBL" id="BJWL01000026">
    <property type="protein sequence ID" value="GFZ17828.1"/>
    <property type="molecule type" value="Genomic_DNA"/>
</dbReference>
<dbReference type="InterPro" id="IPR007021">
    <property type="entry name" value="DUF659"/>
</dbReference>
<dbReference type="SUPFAM" id="SSF53098">
    <property type="entry name" value="Ribonuclease H-like"/>
    <property type="match status" value="1"/>
</dbReference>
<sequence>MIGYLELSLAGWGNGQGRFRLQGCDEAVTAVWDANNWNRTGYKRLPRKPESVMPIDLDGEHLQLTDMDDHNQEDSVSVVNSTVKNEDVEVETRELTATPLKRYVTMVDNGIANKHIELQKCHWTKGRMFPISRYYPPKKRQMAINEAPKGYEPPSSEKIKTSLLDKEKTKVDQALVLIKQQWPTYGVSVVSDGWMNVKNESFIKIMAVSESRAMLISGLDCSRDEVSHEFIAGILLKAVESVGAFNVVQILTDNSPTCKAAGRIIETTYPHIFWTGCVAHTLSLLLKDMVKSMHPCLAFVGNCYNKVKGVTNYLKNHSSSLNIFRMFPELDGFLVKKTRYGQHFLVLERTLRVKNALINMVLSEEWDKLTRGRSKSKMEHETVRKTSLDDDFWKNLRTIVTFMRPIWDLISYCESDRTCIGEVYQRMDDMFGSVKLALPDNADLRGVIQKLVAGRWDKMEILLYSLAYALSPHYHSHSWLSSLAPGGKKKEKTSCRSRCSEGVFRCCGSAREGLQGSIFSSSTTQRFRQQHSLLSDDNLEIDVEAIEERECAVLHSNEVNSAESLPFSTTTSAVSSQTSTQGSSKLPAAEIVCSKKRRLRPESPNYPRLREWLKPITKSGDGNASNQNKPCADHSKSEKIQRLVQTCAEKEIQHSEIHVRLEVTRCRDNGRQEEEGQHASDGFLK</sequence>
<evidence type="ECO:0000313" key="4">
    <source>
        <dbReference type="Proteomes" id="UP000585474"/>
    </source>
</evidence>
<dbReference type="Pfam" id="PF04937">
    <property type="entry name" value="DUF659"/>
    <property type="match status" value="1"/>
</dbReference>
<comment type="caution">
    <text evidence="3">The sequence shown here is derived from an EMBL/GenBank/DDBJ whole genome shotgun (WGS) entry which is preliminary data.</text>
</comment>
<proteinExistence type="predicted"/>
<evidence type="ECO:0000259" key="2">
    <source>
        <dbReference type="Pfam" id="PF04937"/>
    </source>
</evidence>
<feature type="region of interest" description="Disordered" evidence="1">
    <location>
        <begin position="616"/>
        <end position="637"/>
    </location>
</feature>
<keyword evidence="4" id="KW-1185">Reference proteome</keyword>
<feature type="domain" description="DUF659" evidence="2">
    <location>
        <begin position="154"/>
        <end position="309"/>
    </location>
</feature>
<dbReference type="AlphaFoldDB" id="A0A7J0H471"/>
<organism evidence="3 4">
    <name type="scientific">Actinidia rufa</name>
    <dbReference type="NCBI Taxonomy" id="165716"/>
    <lineage>
        <taxon>Eukaryota</taxon>
        <taxon>Viridiplantae</taxon>
        <taxon>Streptophyta</taxon>
        <taxon>Embryophyta</taxon>
        <taxon>Tracheophyta</taxon>
        <taxon>Spermatophyta</taxon>
        <taxon>Magnoliopsida</taxon>
        <taxon>eudicotyledons</taxon>
        <taxon>Gunneridae</taxon>
        <taxon>Pentapetalae</taxon>
        <taxon>asterids</taxon>
        <taxon>Ericales</taxon>
        <taxon>Actinidiaceae</taxon>
        <taxon>Actinidia</taxon>
    </lineage>
</organism>
<gene>
    <name evidence="3" type="ORF">Acr_26g0010980</name>
</gene>
<feature type="compositionally biased region" description="Polar residues" evidence="1">
    <location>
        <begin position="620"/>
        <end position="629"/>
    </location>
</feature>
<dbReference type="PANTHER" id="PTHR32166:SF123">
    <property type="entry name" value="BED-TYPE DOMAIN-CONTAINING PROTEIN"/>
    <property type="match status" value="1"/>
</dbReference>
<evidence type="ECO:0000313" key="3">
    <source>
        <dbReference type="EMBL" id="GFZ17828.1"/>
    </source>
</evidence>
<name>A0A7J0H471_9ERIC</name>